<dbReference type="AlphaFoldDB" id="A0A811QFL1"/>
<proteinExistence type="predicted"/>
<reference evidence="2" key="1">
    <citation type="submission" date="2020-10" db="EMBL/GenBank/DDBJ databases">
        <authorList>
            <person name="Han B."/>
            <person name="Lu T."/>
            <person name="Zhao Q."/>
            <person name="Huang X."/>
            <person name="Zhao Y."/>
        </authorList>
    </citation>
    <scope>NUCLEOTIDE SEQUENCE</scope>
</reference>
<evidence type="ECO:0000256" key="1">
    <source>
        <dbReference type="SAM" id="MobiDB-lite"/>
    </source>
</evidence>
<gene>
    <name evidence="2" type="ORF">NCGR_LOCUS38172</name>
</gene>
<dbReference type="EMBL" id="CAJGYO010000009">
    <property type="protein sequence ID" value="CAD6254569.1"/>
    <property type="molecule type" value="Genomic_DNA"/>
</dbReference>
<accession>A0A811QFL1</accession>
<sequence>MAAQDSSAKFARFAPPSFNYPNTSLPQSHLCTLEPRKDRTGTCKAATPAFAARCAAMLTEPPLAPSPRAAPLTPSQDDSTRAQGPRLPPEAHRTLKWPNRTPTRCFPSRADEYELGRRRPCRHPTSVPSDSSRTRASDAPRPAEAAGATLVAGEPTTGEIDRRVVPLYGIDRPL</sequence>
<keyword evidence="3" id="KW-1185">Reference proteome</keyword>
<protein>
    <submittedName>
        <fullName evidence="2">Uncharacterized protein</fullName>
    </submittedName>
</protein>
<comment type="caution">
    <text evidence="2">The sequence shown here is derived from an EMBL/GenBank/DDBJ whole genome shotgun (WGS) entry which is preliminary data.</text>
</comment>
<evidence type="ECO:0000313" key="3">
    <source>
        <dbReference type="Proteomes" id="UP000604825"/>
    </source>
</evidence>
<feature type="region of interest" description="Disordered" evidence="1">
    <location>
        <begin position="61"/>
        <end position="157"/>
    </location>
</feature>
<name>A0A811QFL1_9POAL</name>
<evidence type="ECO:0000313" key="2">
    <source>
        <dbReference type="EMBL" id="CAD6254569.1"/>
    </source>
</evidence>
<feature type="compositionally biased region" description="Low complexity" evidence="1">
    <location>
        <begin position="66"/>
        <end position="75"/>
    </location>
</feature>
<dbReference type="Proteomes" id="UP000604825">
    <property type="component" value="Unassembled WGS sequence"/>
</dbReference>
<organism evidence="2 3">
    <name type="scientific">Miscanthus lutarioriparius</name>
    <dbReference type="NCBI Taxonomy" id="422564"/>
    <lineage>
        <taxon>Eukaryota</taxon>
        <taxon>Viridiplantae</taxon>
        <taxon>Streptophyta</taxon>
        <taxon>Embryophyta</taxon>
        <taxon>Tracheophyta</taxon>
        <taxon>Spermatophyta</taxon>
        <taxon>Magnoliopsida</taxon>
        <taxon>Liliopsida</taxon>
        <taxon>Poales</taxon>
        <taxon>Poaceae</taxon>
        <taxon>PACMAD clade</taxon>
        <taxon>Panicoideae</taxon>
        <taxon>Andropogonodae</taxon>
        <taxon>Andropogoneae</taxon>
        <taxon>Saccharinae</taxon>
        <taxon>Miscanthus</taxon>
    </lineage>
</organism>